<keyword evidence="7 14" id="KW-0157">Chromophore</keyword>
<reference evidence="16 17" key="1">
    <citation type="submission" date="2015-11" db="EMBL/GenBank/DDBJ databases">
        <title>Genomic analysis of 38 Legionella species identifies large and diverse effector repertoires.</title>
        <authorList>
            <person name="Burstein D."/>
            <person name="Amaro F."/>
            <person name="Zusman T."/>
            <person name="Lifshitz Z."/>
            <person name="Cohen O."/>
            <person name="Gilbert J.A."/>
            <person name="Pupko T."/>
            <person name="Shuman H.A."/>
            <person name="Segal G."/>
        </authorList>
    </citation>
    <scope>NUCLEOTIDE SEQUENCE [LARGE SCALE GENOMIC DNA]</scope>
    <source>
        <strain evidence="16 17">SE-32A-C8</strain>
    </source>
</reference>
<dbReference type="AlphaFoldDB" id="A0A0W0TSQ5"/>
<sequence>MSKALIWFRRDLRCRDNPALVKACQQHDCLLPLYLFDEQCPDLGAAQHWWLHHSLLSLEQQLQQQGLSLHLRRGDPLTLLQQIIRDFQIDSVYWNRCYEPAAIERDQRIKAALQAMGVHVESSNGSLFNEPWTVKNQSGDYFKVFTPYWKQSLKQITLPPPVTVSRWPKPVTGVSSETLDSWQLLPSKPNWASAFSDFWQPGEEGALQKLERFVHQGLQGYKEKRNQPALTASTSRLSPHLHFGEISPWQIARAIEQARQTPACDHEAADHFLSELGWREFSYHLLYHFPELPNRNVKAAFDAFAWQNEERLLHAWQRGKTGYPIVDAGMRELWQTGYMHNRVRMIAASFLTKHLLIDWRLGASWFWTTLLDADLANNSASWQWVAGSGADAAPYFRIFNPVLQGEKFDAKGEYVRRWLPELRGLDNKWIHQPWRAPASALNLTLGMDYPVPLVDHDHARTRALAHYHQLNA</sequence>
<comment type="cofactor">
    <cofactor evidence="12">
        <name>FAD</name>
        <dbReference type="ChEBI" id="CHEBI:57692"/>
    </cofactor>
    <text evidence="12">Binds 1 FAD per subunit.</text>
</comment>
<dbReference type="RefSeq" id="WP_058525972.1">
    <property type="nucleotide sequence ID" value="NZ_CAAAHY010000008.1"/>
</dbReference>
<dbReference type="Gene3D" id="1.25.40.80">
    <property type="match status" value="1"/>
</dbReference>
<keyword evidence="5 12" id="KW-0285">Flavoprotein</keyword>
<feature type="binding site" evidence="12">
    <location>
        <position position="272"/>
    </location>
    <ligand>
        <name>FAD</name>
        <dbReference type="ChEBI" id="CHEBI:57692"/>
    </ligand>
</feature>
<accession>A0A0W0TSQ5</accession>
<evidence type="ECO:0000256" key="4">
    <source>
        <dbReference type="ARBA" id="ARBA00014046"/>
    </source>
</evidence>
<evidence type="ECO:0000256" key="14">
    <source>
        <dbReference type="RuleBase" id="RU004182"/>
    </source>
</evidence>
<evidence type="ECO:0000256" key="10">
    <source>
        <dbReference type="ARBA" id="ARBA00059220"/>
    </source>
</evidence>
<dbReference type="PATRIC" id="fig|448.7.peg.839"/>
<protein>
    <recommendedName>
        <fullName evidence="4">Deoxyribodipyrimidine photo-lyase</fullName>
        <ecNumber evidence="3">4.1.99.3</ecNumber>
    </recommendedName>
    <alternativeName>
        <fullName evidence="8">DNA photolyase</fullName>
    </alternativeName>
    <alternativeName>
        <fullName evidence="11">Photoreactivating enzyme</fullName>
    </alternativeName>
</protein>
<evidence type="ECO:0000256" key="8">
    <source>
        <dbReference type="ARBA" id="ARBA00031671"/>
    </source>
</evidence>
<evidence type="ECO:0000256" key="3">
    <source>
        <dbReference type="ARBA" id="ARBA00013149"/>
    </source>
</evidence>
<evidence type="ECO:0000313" key="17">
    <source>
        <dbReference type="Proteomes" id="UP000054773"/>
    </source>
</evidence>
<keyword evidence="17" id="KW-1185">Reference proteome</keyword>
<dbReference type="InterPro" id="IPR036155">
    <property type="entry name" value="Crypto/Photolyase_N_sf"/>
</dbReference>
<name>A0A0W0TSQ5_LEGER</name>
<dbReference type="Pfam" id="PF03441">
    <property type="entry name" value="FAD_binding_7"/>
    <property type="match status" value="1"/>
</dbReference>
<dbReference type="InterPro" id="IPR014729">
    <property type="entry name" value="Rossmann-like_a/b/a_fold"/>
</dbReference>
<gene>
    <name evidence="16" type="ORF">Lery_0803</name>
</gene>
<dbReference type="InterPro" id="IPR002081">
    <property type="entry name" value="Cryptochrome/DNA_photolyase_1"/>
</dbReference>
<dbReference type="Pfam" id="PF00875">
    <property type="entry name" value="DNA_photolyase"/>
    <property type="match status" value="1"/>
</dbReference>
<dbReference type="PANTHER" id="PTHR11455">
    <property type="entry name" value="CRYPTOCHROME"/>
    <property type="match status" value="1"/>
</dbReference>
<dbReference type="PROSITE" id="PS00394">
    <property type="entry name" value="DNA_PHOTOLYASES_1_1"/>
    <property type="match status" value="1"/>
</dbReference>
<comment type="similarity">
    <text evidence="2">Belongs to the DNA photolyase class-1 family.</text>
</comment>
<comment type="similarity">
    <text evidence="14">Belongs to the DNA photolyase family.</text>
</comment>
<evidence type="ECO:0000256" key="7">
    <source>
        <dbReference type="ARBA" id="ARBA00022991"/>
    </source>
</evidence>
<dbReference type="InterPro" id="IPR005101">
    <property type="entry name" value="Cryptochr/Photolyase_FAD-bd"/>
</dbReference>
<comment type="function">
    <text evidence="10">Involved in repair of UV radiation-induced DNA damage. Catalyzes the light-dependent monomerization (300-600 nm) of cyclobutyl pyrimidine dimers (in cis-syn configuration), which are formed between adjacent bases on the same DNA strand upon exposure to ultraviolet radiation.</text>
</comment>
<keyword evidence="6 12" id="KW-0274">FAD</keyword>
<organism evidence="16 17">
    <name type="scientific">Legionella erythra</name>
    <dbReference type="NCBI Taxonomy" id="448"/>
    <lineage>
        <taxon>Bacteria</taxon>
        <taxon>Pseudomonadati</taxon>
        <taxon>Pseudomonadota</taxon>
        <taxon>Gammaproteobacteria</taxon>
        <taxon>Legionellales</taxon>
        <taxon>Legionellaceae</taxon>
        <taxon>Legionella</taxon>
    </lineage>
</organism>
<evidence type="ECO:0000256" key="11">
    <source>
        <dbReference type="ARBA" id="ARBA00083107"/>
    </source>
</evidence>
<feature type="binding site" evidence="12">
    <location>
        <begin position="372"/>
        <end position="374"/>
    </location>
    <ligand>
        <name>FAD</name>
        <dbReference type="ChEBI" id="CHEBI:57692"/>
    </ligand>
</feature>
<dbReference type="OrthoDB" id="9772484at2"/>
<dbReference type="GO" id="GO:0000719">
    <property type="term" value="P:photoreactive repair"/>
    <property type="evidence" value="ECO:0007669"/>
    <property type="project" value="UniProtKB-ARBA"/>
</dbReference>
<feature type="site" description="Electron transfer via tryptophanyl radical" evidence="13">
    <location>
        <position position="382"/>
    </location>
</feature>
<dbReference type="FunFam" id="1.10.579.10:FF:000003">
    <property type="entry name" value="Deoxyribodipyrimidine photo-lyase"/>
    <property type="match status" value="1"/>
</dbReference>
<comment type="caution">
    <text evidence="16">The sequence shown here is derived from an EMBL/GenBank/DDBJ whole genome shotgun (WGS) entry which is preliminary data.</text>
</comment>
<feature type="binding site" evidence="12">
    <location>
        <position position="221"/>
    </location>
    <ligand>
        <name>FAD</name>
        <dbReference type="ChEBI" id="CHEBI:57692"/>
    </ligand>
</feature>
<dbReference type="PRINTS" id="PR00147">
    <property type="entry name" value="DNAPHOTLYASE"/>
</dbReference>
<dbReference type="InterPro" id="IPR006050">
    <property type="entry name" value="DNA_photolyase_N"/>
</dbReference>
<dbReference type="Gene3D" id="3.40.50.620">
    <property type="entry name" value="HUPs"/>
    <property type="match status" value="1"/>
</dbReference>
<dbReference type="InterPro" id="IPR036134">
    <property type="entry name" value="Crypto/Photolyase_FAD-like_sf"/>
</dbReference>
<evidence type="ECO:0000256" key="9">
    <source>
        <dbReference type="ARBA" id="ARBA00033999"/>
    </source>
</evidence>
<dbReference type="GO" id="GO:0071949">
    <property type="term" value="F:FAD binding"/>
    <property type="evidence" value="ECO:0007669"/>
    <property type="project" value="TreeGrafter"/>
</dbReference>
<evidence type="ECO:0000256" key="5">
    <source>
        <dbReference type="ARBA" id="ARBA00022630"/>
    </source>
</evidence>
<proteinExistence type="inferred from homology"/>
<evidence type="ECO:0000256" key="1">
    <source>
        <dbReference type="ARBA" id="ARBA00001932"/>
    </source>
</evidence>
<dbReference type="Gene3D" id="1.10.579.10">
    <property type="entry name" value="DNA Cyclobutane Dipyrimidine Photolyase, subunit A, domain 3"/>
    <property type="match status" value="1"/>
</dbReference>
<comment type="catalytic activity">
    <reaction evidence="9">
        <text>cyclobutadipyrimidine (in DNA) = 2 pyrimidine residues (in DNA).</text>
        <dbReference type="EC" id="4.1.99.3"/>
    </reaction>
</comment>
<keyword evidence="16" id="KW-0456">Lyase</keyword>
<feature type="domain" description="Photolyase/cryptochrome alpha/beta" evidence="15">
    <location>
        <begin position="2"/>
        <end position="128"/>
    </location>
</feature>
<evidence type="ECO:0000259" key="15">
    <source>
        <dbReference type="PROSITE" id="PS51645"/>
    </source>
</evidence>
<feature type="site" description="Electron transfer via tryptophanyl radical" evidence="13">
    <location>
        <position position="359"/>
    </location>
</feature>
<dbReference type="GO" id="GO:0003904">
    <property type="term" value="F:deoxyribodipyrimidine photo-lyase activity"/>
    <property type="evidence" value="ECO:0007669"/>
    <property type="project" value="UniProtKB-EC"/>
</dbReference>
<dbReference type="InterPro" id="IPR018394">
    <property type="entry name" value="DNA_photolyase_1_CS_C"/>
</dbReference>
<dbReference type="PANTHER" id="PTHR11455:SF9">
    <property type="entry name" value="CRYPTOCHROME CIRCADIAN CLOCK 5 ISOFORM X1"/>
    <property type="match status" value="1"/>
</dbReference>
<dbReference type="SUPFAM" id="SSF48173">
    <property type="entry name" value="Cryptochrome/photolyase FAD-binding domain"/>
    <property type="match status" value="1"/>
</dbReference>
<evidence type="ECO:0000256" key="6">
    <source>
        <dbReference type="ARBA" id="ARBA00022827"/>
    </source>
</evidence>
<comment type="cofactor">
    <cofactor evidence="1">
        <name>(6R)-5,10-methylene-5,6,7,8-tetrahydrofolate</name>
        <dbReference type="ChEBI" id="CHEBI:15636"/>
    </cofactor>
</comment>
<dbReference type="Proteomes" id="UP000054773">
    <property type="component" value="Unassembled WGS sequence"/>
</dbReference>
<dbReference type="EMBL" id="LNYA01000018">
    <property type="protein sequence ID" value="KTC98639.1"/>
    <property type="molecule type" value="Genomic_DNA"/>
</dbReference>
<dbReference type="GO" id="GO:0009416">
    <property type="term" value="P:response to light stimulus"/>
    <property type="evidence" value="ECO:0007669"/>
    <property type="project" value="TreeGrafter"/>
</dbReference>
<evidence type="ECO:0000256" key="12">
    <source>
        <dbReference type="PIRSR" id="PIRSR602081-1"/>
    </source>
</evidence>
<feature type="binding site" evidence="12">
    <location>
        <begin position="234"/>
        <end position="238"/>
    </location>
    <ligand>
        <name>FAD</name>
        <dbReference type="ChEBI" id="CHEBI:57692"/>
    </ligand>
</feature>
<dbReference type="EC" id="4.1.99.3" evidence="3"/>
<dbReference type="PROSITE" id="PS00691">
    <property type="entry name" value="DNA_PHOTOLYASES_1_2"/>
    <property type="match status" value="1"/>
</dbReference>
<dbReference type="GO" id="GO:0003677">
    <property type="term" value="F:DNA binding"/>
    <property type="evidence" value="ECO:0007669"/>
    <property type="project" value="TreeGrafter"/>
</dbReference>
<evidence type="ECO:0000256" key="13">
    <source>
        <dbReference type="PIRSR" id="PIRSR602081-2"/>
    </source>
</evidence>
<dbReference type="SUPFAM" id="SSF52425">
    <property type="entry name" value="Cryptochrome/photolyase, N-terminal domain"/>
    <property type="match status" value="1"/>
</dbReference>
<evidence type="ECO:0000313" key="16">
    <source>
        <dbReference type="EMBL" id="KTC98639.1"/>
    </source>
</evidence>
<feature type="site" description="Electron transfer via tryptophanyl radical" evidence="13">
    <location>
        <position position="306"/>
    </location>
</feature>
<evidence type="ECO:0000256" key="2">
    <source>
        <dbReference type="ARBA" id="ARBA00005862"/>
    </source>
</evidence>
<dbReference type="STRING" id="448.Lery_0803"/>
<dbReference type="PROSITE" id="PS51645">
    <property type="entry name" value="PHR_CRY_ALPHA_BETA"/>
    <property type="match status" value="1"/>
</dbReference>